<dbReference type="EMBL" id="JANUAE010000019">
    <property type="protein sequence ID" value="MCS3711879.1"/>
    <property type="molecule type" value="Genomic_DNA"/>
</dbReference>
<dbReference type="InterPro" id="IPR000863">
    <property type="entry name" value="Sulfotransferase_dom"/>
</dbReference>
<keyword evidence="2" id="KW-0808">Transferase</keyword>
<organism evidence="4 5">
    <name type="scientific">Salinibacter ruber</name>
    <dbReference type="NCBI Taxonomy" id="146919"/>
    <lineage>
        <taxon>Bacteria</taxon>
        <taxon>Pseudomonadati</taxon>
        <taxon>Rhodothermota</taxon>
        <taxon>Rhodothermia</taxon>
        <taxon>Rhodothermales</taxon>
        <taxon>Salinibacteraceae</taxon>
        <taxon>Salinibacter</taxon>
    </lineage>
</organism>
<dbReference type="Pfam" id="PF00685">
    <property type="entry name" value="Sulfotransfer_1"/>
    <property type="match status" value="1"/>
</dbReference>
<dbReference type="InterPro" id="IPR027417">
    <property type="entry name" value="P-loop_NTPase"/>
</dbReference>
<dbReference type="GO" id="GO:0008146">
    <property type="term" value="F:sulfotransferase activity"/>
    <property type="evidence" value="ECO:0007669"/>
    <property type="project" value="InterPro"/>
</dbReference>
<dbReference type="Proteomes" id="UP001155057">
    <property type="component" value="Unassembled WGS sequence"/>
</dbReference>
<dbReference type="SUPFAM" id="SSF52540">
    <property type="entry name" value="P-loop containing nucleoside triphosphate hydrolases"/>
    <property type="match status" value="1"/>
</dbReference>
<protein>
    <recommendedName>
        <fullName evidence="3">Sulfotransferase domain-containing protein</fullName>
    </recommendedName>
</protein>
<accession>A0A9X2Q7Y1</accession>
<name>A0A9X2Q7Y1_9BACT</name>
<evidence type="ECO:0000313" key="4">
    <source>
        <dbReference type="EMBL" id="MCS3711879.1"/>
    </source>
</evidence>
<comment type="caution">
    <text evidence="4">The sequence shown here is derived from an EMBL/GenBank/DDBJ whole genome shotgun (WGS) entry which is preliminary data.</text>
</comment>
<dbReference type="PANTHER" id="PTHR11783">
    <property type="entry name" value="SULFOTRANSFERASE SULT"/>
    <property type="match status" value="1"/>
</dbReference>
<dbReference type="AlphaFoldDB" id="A0A9X2Q7Y1"/>
<feature type="domain" description="Sulfotransferase" evidence="3">
    <location>
        <begin position="40"/>
        <end position="183"/>
    </location>
</feature>
<evidence type="ECO:0000256" key="2">
    <source>
        <dbReference type="ARBA" id="ARBA00022679"/>
    </source>
</evidence>
<gene>
    <name evidence="4" type="ORF">GGP61_003514</name>
</gene>
<comment type="similarity">
    <text evidence="1">Belongs to the sulfotransferase 1 family.</text>
</comment>
<sequence length="208" mass="24806">MNPSVHPDELQALLTEESLVEADYLVKNHFGARDKRDLLLKHEHVRVLNIKRDLRDVVVSAYYHYRREEGYEVPFERYYWTRGRYVAERVREYHDVWDVPSTQVYVASFKALKESFPEECRRIGEFLGYDLSNTQIQDVKDNTSIKSLRESYDNDGFFRKGERGDWKNYLTHRMAEDVSRISSRTSTESFSLDYWIGRARAELITWTT</sequence>
<evidence type="ECO:0000313" key="5">
    <source>
        <dbReference type="Proteomes" id="UP001155057"/>
    </source>
</evidence>
<dbReference type="Gene3D" id="3.40.50.300">
    <property type="entry name" value="P-loop containing nucleotide triphosphate hydrolases"/>
    <property type="match status" value="1"/>
</dbReference>
<reference evidence="4" key="1">
    <citation type="submission" date="2022-08" db="EMBL/GenBank/DDBJ databases">
        <title>Genomic Encyclopedia of Type Strains, Phase V (KMG-V): Genome sequencing to study the core and pangenomes of soil and plant-associated prokaryotes.</title>
        <authorList>
            <person name="Whitman W."/>
        </authorList>
    </citation>
    <scope>NUCLEOTIDE SEQUENCE</scope>
    <source>
        <strain evidence="4">SP3049</strain>
    </source>
</reference>
<proteinExistence type="inferred from homology"/>
<evidence type="ECO:0000259" key="3">
    <source>
        <dbReference type="Pfam" id="PF00685"/>
    </source>
</evidence>
<evidence type="ECO:0000256" key="1">
    <source>
        <dbReference type="ARBA" id="ARBA00005771"/>
    </source>
</evidence>